<dbReference type="PANTHER" id="PTHR36113:SF6">
    <property type="entry name" value="FOSFOMYCIN RESISTANCE PROTEIN FOSX"/>
    <property type="match status" value="1"/>
</dbReference>
<dbReference type="InterPro" id="IPR004360">
    <property type="entry name" value="Glyas_Fos-R_dOase_dom"/>
</dbReference>
<protein>
    <submittedName>
        <fullName evidence="3">VOC family protein</fullName>
    </submittedName>
</protein>
<evidence type="ECO:0000313" key="4">
    <source>
        <dbReference type="Proteomes" id="UP001524473"/>
    </source>
</evidence>
<dbReference type="InterPro" id="IPR051332">
    <property type="entry name" value="Fosfomycin_Res_Enzymes"/>
</dbReference>
<reference evidence="3 4" key="1">
    <citation type="submission" date="2022-06" db="EMBL/GenBank/DDBJ databases">
        <title>Isolation of gut microbiota from human fecal samples.</title>
        <authorList>
            <person name="Pamer E.G."/>
            <person name="Barat B."/>
            <person name="Waligurski E."/>
            <person name="Medina S."/>
            <person name="Paddock L."/>
            <person name="Mostad J."/>
        </authorList>
    </citation>
    <scope>NUCLEOTIDE SEQUENCE [LARGE SCALE GENOMIC DNA]</scope>
    <source>
        <strain evidence="3 4">DFI.9.73</strain>
    </source>
</reference>
<accession>A0ABT1RZ19</accession>
<gene>
    <name evidence="3" type="ORF">NE695_08385</name>
</gene>
<evidence type="ECO:0000259" key="2">
    <source>
        <dbReference type="PROSITE" id="PS51819"/>
    </source>
</evidence>
<dbReference type="InterPro" id="IPR037523">
    <property type="entry name" value="VOC_core"/>
</dbReference>
<keyword evidence="4" id="KW-1185">Reference proteome</keyword>
<dbReference type="EMBL" id="JANFZH010000016">
    <property type="protein sequence ID" value="MCQ4839932.1"/>
    <property type="molecule type" value="Genomic_DNA"/>
</dbReference>
<feature type="domain" description="VOC" evidence="2">
    <location>
        <begin position="7"/>
        <end position="128"/>
    </location>
</feature>
<dbReference type="PROSITE" id="PS51819">
    <property type="entry name" value="VOC"/>
    <property type="match status" value="1"/>
</dbReference>
<dbReference type="Proteomes" id="UP001524473">
    <property type="component" value="Unassembled WGS sequence"/>
</dbReference>
<comment type="caution">
    <text evidence="3">The sequence shown here is derived from an EMBL/GenBank/DDBJ whole genome shotgun (WGS) entry which is preliminary data.</text>
</comment>
<evidence type="ECO:0000313" key="3">
    <source>
        <dbReference type="EMBL" id="MCQ4839932.1"/>
    </source>
</evidence>
<dbReference type="InterPro" id="IPR029068">
    <property type="entry name" value="Glyas_Bleomycin-R_OHBP_Dase"/>
</dbReference>
<dbReference type="Pfam" id="PF00903">
    <property type="entry name" value="Glyoxalase"/>
    <property type="match status" value="1"/>
</dbReference>
<keyword evidence="1" id="KW-0479">Metal-binding</keyword>
<dbReference type="GeneID" id="90533560"/>
<dbReference type="RefSeq" id="WP_066866766.1">
    <property type="nucleotide sequence ID" value="NZ_CABKVV010000014.1"/>
</dbReference>
<dbReference type="CDD" id="cd06587">
    <property type="entry name" value="VOC"/>
    <property type="match status" value="1"/>
</dbReference>
<dbReference type="Gene3D" id="3.10.180.10">
    <property type="entry name" value="2,3-Dihydroxybiphenyl 1,2-Dioxygenase, domain 1"/>
    <property type="match status" value="1"/>
</dbReference>
<name>A0ABT1RZ19_9FIRM</name>
<organism evidence="3 4">
    <name type="scientific">Neglectibacter timonensis</name>
    <dbReference type="NCBI Taxonomy" id="1776382"/>
    <lineage>
        <taxon>Bacteria</taxon>
        <taxon>Bacillati</taxon>
        <taxon>Bacillota</taxon>
        <taxon>Clostridia</taxon>
        <taxon>Eubacteriales</taxon>
        <taxon>Oscillospiraceae</taxon>
        <taxon>Neglectibacter</taxon>
    </lineage>
</organism>
<dbReference type="SUPFAM" id="SSF54593">
    <property type="entry name" value="Glyoxalase/Bleomycin resistance protein/Dihydroxybiphenyl dioxygenase"/>
    <property type="match status" value="1"/>
</dbReference>
<proteinExistence type="predicted"/>
<evidence type="ECO:0000256" key="1">
    <source>
        <dbReference type="ARBA" id="ARBA00022723"/>
    </source>
</evidence>
<dbReference type="PANTHER" id="PTHR36113">
    <property type="entry name" value="LYASE, PUTATIVE-RELATED-RELATED"/>
    <property type="match status" value="1"/>
</dbReference>
<sequence>MSKLIQGVHHIAVKPTAENYRRTVEFYTGLLGMETVKSWGDPERPCLMISCGDNSCMEILSGESDQLPAGPLAHIAFATDKVDELIEKVRAEGYEITDEPKDVDLGGTPIRIAFFYGPTHEHIELFWVKG</sequence>